<evidence type="ECO:0000259" key="2">
    <source>
        <dbReference type="PROSITE" id="PS50887"/>
    </source>
</evidence>
<evidence type="ECO:0000313" key="3">
    <source>
        <dbReference type="EMBL" id="CAB4849423.1"/>
    </source>
</evidence>
<keyword evidence="1" id="KW-0812">Transmembrane</keyword>
<dbReference type="Gene3D" id="3.30.70.270">
    <property type="match status" value="1"/>
</dbReference>
<dbReference type="CDD" id="cd01949">
    <property type="entry name" value="GGDEF"/>
    <property type="match status" value="1"/>
</dbReference>
<dbReference type="InterPro" id="IPR043128">
    <property type="entry name" value="Rev_trsase/Diguanyl_cyclase"/>
</dbReference>
<dbReference type="AlphaFoldDB" id="A0A6J7C0C4"/>
<dbReference type="InterPro" id="IPR029787">
    <property type="entry name" value="Nucleotide_cyclase"/>
</dbReference>
<dbReference type="PROSITE" id="PS50887">
    <property type="entry name" value="GGDEF"/>
    <property type="match status" value="1"/>
</dbReference>
<name>A0A6J7C0C4_9ZZZZ</name>
<protein>
    <submittedName>
        <fullName evidence="3">Unannotated protein</fullName>
    </submittedName>
</protein>
<dbReference type="NCBIfam" id="TIGR00254">
    <property type="entry name" value="GGDEF"/>
    <property type="match status" value="1"/>
</dbReference>
<dbReference type="InterPro" id="IPR000160">
    <property type="entry name" value="GGDEF_dom"/>
</dbReference>
<dbReference type="Pfam" id="PF00990">
    <property type="entry name" value="GGDEF"/>
    <property type="match status" value="1"/>
</dbReference>
<dbReference type="SMART" id="SM00267">
    <property type="entry name" value="GGDEF"/>
    <property type="match status" value="1"/>
</dbReference>
<dbReference type="PANTHER" id="PTHR44757">
    <property type="entry name" value="DIGUANYLATE CYCLASE DGCP"/>
    <property type="match status" value="1"/>
</dbReference>
<feature type="domain" description="GGDEF" evidence="2">
    <location>
        <begin position="397"/>
        <end position="532"/>
    </location>
</feature>
<gene>
    <name evidence="3" type="ORF">UFOPK3268_00779</name>
</gene>
<keyword evidence="1" id="KW-0472">Membrane</keyword>
<proteinExistence type="predicted"/>
<evidence type="ECO:0000256" key="1">
    <source>
        <dbReference type="SAM" id="Phobius"/>
    </source>
</evidence>
<accession>A0A6J7C0C4</accession>
<dbReference type="InterPro" id="IPR052155">
    <property type="entry name" value="Biofilm_reg_signaling"/>
</dbReference>
<organism evidence="3">
    <name type="scientific">freshwater metagenome</name>
    <dbReference type="NCBI Taxonomy" id="449393"/>
    <lineage>
        <taxon>unclassified sequences</taxon>
        <taxon>metagenomes</taxon>
        <taxon>ecological metagenomes</taxon>
    </lineage>
</organism>
<dbReference type="PANTHER" id="PTHR44757:SF2">
    <property type="entry name" value="BIOFILM ARCHITECTURE MAINTENANCE PROTEIN MBAA"/>
    <property type="match status" value="1"/>
</dbReference>
<dbReference type="SUPFAM" id="SSF55073">
    <property type="entry name" value="Nucleotide cyclase"/>
    <property type="match status" value="1"/>
</dbReference>
<feature type="transmembrane region" description="Helical" evidence="1">
    <location>
        <begin position="191"/>
        <end position="209"/>
    </location>
</feature>
<reference evidence="3" key="1">
    <citation type="submission" date="2020-05" db="EMBL/GenBank/DDBJ databases">
        <authorList>
            <person name="Chiriac C."/>
            <person name="Salcher M."/>
            <person name="Ghai R."/>
            <person name="Kavagutti S V."/>
        </authorList>
    </citation>
    <scope>NUCLEOTIDE SEQUENCE</scope>
</reference>
<sequence>MSEHAGAAPSRLRRLTLLGQGLLALLFVCLLVALGVSSATRATQERARAEVLSTSESQRNNSLITMRDGLGLVLVVEQLLNGQATRRDVQIARALLAQRLSVVAEDNRSALQAAPESFRVALAALDAQIASLPAGLAPMAERSALVDAVTPASAAFSRETRHLGDGAAIDWRAQARVVADRVIDENYRETALLVAALFVALLIAAWVTVDVRRVAARTRRAMATEREGLHHAQRALERVALFDREQSRILERIATGGTLADVLQAVVDLASRTSDGRAFRLRVDAVSVVSGDVGPVIAGSLGVLFSWPVGGASVEGVLAGAGAGQLELLGTGGLLTEDVAAIALSCSELADFALEHDRVSKQLSHMATHDALTGLANRNLLLIRLSEAMRRGDRSGESVAVLFCDLDNFKQVNDSLGHFGGDQLLIEVARRLEEATRQDETVARFGGDEFIIIASSLPTESDAYAFADRIRTVVGAPFQIGETDVSIGISIGITFVDPGMGDAAAVLLAADAAMYREKSPSRGVGLAAHLDPTV</sequence>
<keyword evidence="1" id="KW-1133">Transmembrane helix</keyword>
<dbReference type="EMBL" id="CAFBIZ010000084">
    <property type="protein sequence ID" value="CAB4849423.1"/>
    <property type="molecule type" value="Genomic_DNA"/>
</dbReference>